<sequence>MPYPFALPTTSAFALGAAFTCPTHPSLLRTASTYRGVVRDTLKRHKRMPPEGQSANLALVVSSLLDYLPYLLTAADGLSGRHKEVRVSPVSVPTKAARDAPNGAQAEPLAHLEWRPVLTDALLPGKEPPRVRISLKGHSASAALDTEAAFVLAALGHAYTLQARAALHPLYITSSVQPARATAIAAATKLLLAAAAVYLFGATFIEASTIPSPPTAEIAPQTLRSLAALATAEATLLAVLKDDPYPAAVAQDRNENDREWMYKAPDLPKVRAHLFARLCLAAAEHAARATGGVAASPGISRVFIKYLQDLRHTSRAKACRFFAIDADLGGQTGTAIAWVHAALQELGEGNFSSPSGLGSSTEKNKLLDRFRRDRAEKREKKEDRRIERGANWGFDAGRLEETRVLTMLNTKWTKQNDTVNVQAVPPTAPLLSQMPSGREIHTVQPMDSPRLDTLVLEAMRAPPDPLDNLSDQVGDVALSSSEDEGGQADRQTVRTGSATPSPYY</sequence>
<dbReference type="EMBL" id="CAWUON010000001">
    <property type="protein sequence ID" value="CAK7262778.1"/>
    <property type="molecule type" value="Genomic_DNA"/>
</dbReference>
<dbReference type="SMART" id="SM01041">
    <property type="entry name" value="BRO1"/>
    <property type="match status" value="1"/>
</dbReference>
<protein>
    <recommendedName>
        <fullName evidence="2">pH-response regulator protein palC</fullName>
    </recommendedName>
</protein>
<evidence type="ECO:0000313" key="6">
    <source>
        <dbReference type="Proteomes" id="UP001642502"/>
    </source>
</evidence>
<evidence type="ECO:0000256" key="3">
    <source>
        <dbReference type="SAM" id="MobiDB-lite"/>
    </source>
</evidence>
<evidence type="ECO:0000256" key="1">
    <source>
        <dbReference type="ARBA" id="ARBA00010997"/>
    </source>
</evidence>
<feature type="compositionally biased region" description="Polar residues" evidence="3">
    <location>
        <begin position="489"/>
        <end position="504"/>
    </location>
</feature>
<evidence type="ECO:0000313" key="5">
    <source>
        <dbReference type="EMBL" id="CAK7262778.1"/>
    </source>
</evidence>
<dbReference type="PROSITE" id="PS51180">
    <property type="entry name" value="BRO1"/>
    <property type="match status" value="1"/>
</dbReference>
<dbReference type="PANTHER" id="PTHR40463">
    <property type="entry name" value="PH-RESPONSE REGULATOR PROTEIN PALC"/>
    <property type="match status" value="1"/>
</dbReference>
<proteinExistence type="inferred from homology"/>
<comment type="similarity">
    <text evidence="1">Belongs to the palC family.</text>
</comment>
<dbReference type="InterPro" id="IPR038499">
    <property type="entry name" value="BRO1_sf"/>
</dbReference>
<reference evidence="5 6" key="1">
    <citation type="submission" date="2024-01" db="EMBL/GenBank/DDBJ databases">
        <authorList>
            <person name="Allen C."/>
            <person name="Tagirdzhanova G."/>
        </authorList>
    </citation>
    <scope>NUCLEOTIDE SEQUENCE [LARGE SCALE GENOMIC DNA]</scope>
    <source>
        <strain evidence="5 6">CBS 119000</strain>
    </source>
</reference>
<feature type="domain" description="BRO1" evidence="4">
    <location>
        <begin position="1"/>
        <end position="281"/>
    </location>
</feature>
<evidence type="ECO:0000256" key="2">
    <source>
        <dbReference type="ARBA" id="ARBA00022193"/>
    </source>
</evidence>
<dbReference type="Proteomes" id="UP001642502">
    <property type="component" value="Unassembled WGS sequence"/>
</dbReference>
<name>A0ABP0D3I1_9PEZI</name>
<organism evidence="5 6">
    <name type="scientific">Sporothrix epigloea</name>
    <dbReference type="NCBI Taxonomy" id="1892477"/>
    <lineage>
        <taxon>Eukaryota</taxon>
        <taxon>Fungi</taxon>
        <taxon>Dikarya</taxon>
        <taxon>Ascomycota</taxon>
        <taxon>Pezizomycotina</taxon>
        <taxon>Sordariomycetes</taxon>
        <taxon>Sordariomycetidae</taxon>
        <taxon>Ophiostomatales</taxon>
        <taxon>Ophiostomataceae</taxon>
        <taxon>Sporothrix</taxon>
    </lineage>
</organism>
<dbReference type="InterPro" id="IPR004328">
    <property type="entry name" value="BRO1_dom"/>
</dbReference>
<dbReference type="Gene3D" id="1.25.40.280">
    <property type="entry name" value="alix/aip1 like domains"/>
    <property type="match status" value="1"/>
</dbReference>
<keyword evidence="6" id="KW-1185">Reference proteome</keyword>
<evidence type="ECO:0000259" key="4">
    <source>
        <dbReference type="PROSITE" id="PS51180"/>
    </source>
</evidence>
<dbReference type="PANTHER" id="PTHR40463:SF1">
    <property type="entry name" value="PH-RESPONSE REGULATOR PROTEIN PALC"/>
    <property type="match status" value="1"/>
</dbReference>
<gene>
    <name evidence="5" type="ORF">SEPCBS119000_000158</name>
</gene>
<feature type="region of interest" description="Disordered" evidence="3">
    <location>
        <begin position="461"/>
        <end position="504"/>
    </location>
</feature>
<comment type="caution">
    <text evidence="5">The sequence shown here is derived from an EMBL/GenBank/DDBJ whole genome shotgun (WGS) entry which is preliminary data.</text>
</comment>
<dbReference type="InterPro" id="IPR037505">
    <property type="entry name" value="pH-resp_palC"/>
</dbReference>
<accession>A0ABP0D3I1</accession>